<feature type="transmembrane region" description="Helical" evidence="2">
    <location>
        <begin position="35"/>
        <end position="53"/>
    </location>
</feature>
<evidence type="ECO:0000256" key="2">
    <source>
        <dbReference type="SAM" id="Phobius"/>
    </source>
</evidence>
<evidence type="ECO:0000313" key="3">
    <source>
        <dbReference type="EMBL" id="KAG6463621.1"/>
    </source>
</evidence>
<keyword evidence="2" id="KW-0472">Membrane</keyword>
<reference evidence="3" key="1">
    <citation type="journal article" date="2016" name="Insect Biochem. Mol. Biol.">
        <title>Multifaceted biological insights from a draft genome sequence of the tobacco hornworm moth, Manduca sexta.</title>
        <authorList>
            <person name="Kanost M.R."/>
            <person name="Arrese E.L."/>
            <person name="Cao X."/>
            <person name="Chen Y.R."/>
            <person name="Chellapilla S."/>
            <person name="Goldsmith M.R."/>
            <person name="Grosse-Wilde E."/>
            <person name="Heckel D.G."/>
            <person name="Herndon N."/>
            <person name="Jiang H."/>
            <person name="Papanicolaou A."/>
            <person name="Qu J."/>
            <person name="Soulages J.L."/>
            <person name="Vogel H."/>
            <person name="Walters J."/>
            <person name="Waterhouse R.M."/>
            <person name="Ahn S.J."/>
            <person name="Almeida F.C."/>
            <person name="An C."/>
            <person name="Aqrawi P."/>
            <person name="Bretschneider A."/>
            <person name="Bryant W.B."/>
            <person name="Bucks S."/>
            <person name="Chao H."/>
            <person name="Chevignon G."/>
            <person name="Christen J.M."/>
            <person name="Clarke D.F."/>
            <person name="Dittmer N.T."/>
            <person name="Ferguson L.C.F."/>
            <person name="Garavelou S."/>
            <person name="Gordon K.H.J."/>
            <person name="Gunaratna R.T."/>
            <person name="Han Y."/>
            <person name="Hauser F."/>
            <person name="He Y."/>
            <person name="Heidel-Fischer H."/>
            <person name="Hirsh A."/>
            <person name="Hu Y."/>
            <person name="Jiang H."/>
            <person name="Kalra D."/>
            <person name="Klinner C."/>
            <person name="Konig C."/>
            <person name="Kovar C."/>
            <person name="Kroll A.R."/>
            <person name="Kuwar S.S."/>
            <person name="Lee S.L."/>
            <person name="Lehman R."/>
            <person name="Li K."/>
            <person name="Li Z."/>
            <person name="Liang H."/>
            <person name="Lovelace S."/>
            <person name="Lu Z."/>
            <person name="Mansfield J.H."/>
            <person name="McCulloch K.J."/>
            <person name="Mathew T."/>
            <person name="Morton B."/>
            <person name="Muzny D.M."/>
            <person name="Neunemann D."/>
            <person name="Ongeri F."/>
            <person name="Pauchet Y."/>
            <person name="Pu L.L."/>
            <person name="Pyrousis I."/>
            <person name="Rao X.J."/>
            <person name="Redding A."/>
            <person name="Roesel C."/>
            <person name="Sanchez-Gracia A."/>
            <person name="Schaack S."/>
            <person name="Shukla A."/>
            <person name="Tetreau G."/>
            <person name="Wang Y."/>
            <person name="Xiong G.H."/>
            <person name="Traut W."/>
            <person name="Walsh T.K."/>
            <person name="Worley K.C."/>
            <person name="Wu D."/>
            <person name="Wu W."/>
            <person name="Wu Y.Q."/>
            <person name="Zhang X."/>
            <person name="Zou Z."/>
            <person name="Zucker H."/>
            <person name="Briscoe A.D."/>
            <person name="Burmester T."/>
            <person name="Clem R.J."/>
            <person name="Feyereisen R."/>
            <person name="Grimmelikhuijzen C.J.P."/>
            <person name="Hamodrakas S.J."/>
            <person name="Hansson B.S."/>
            <person name="Huguet E."/>
            <person name="Jermiin L.S."/>
            <person name="Lan Q."/>
            <person name="Lehman H.K."/>
            <person name="Lorenzen M."/>
            <person name="Merzendorfer H."/>
            <person name="Michalopoulos I."/>
            <person name="Morton D.B."/>
            <person name="Muthukrishnan S."/>
            <person name="Oakeshott J.G."/>
            <person name="Palmer W."/>
            <person name="Park Y."/>
            <person name="Passarelli A.L."/>
            <person name="Rozas J."/>
            <person name="Schwartz L.M."/>
            <person name="Smith W."/>
            <person name="Southgate A."/>
            <person name="Vilcinskas A."/>
            <person name="Vogt R."/>
            <person name="Wang P."/>
            <person name="Werren J."/>
            <person name="Yu X.Q."/>
            <person name="Zhou J.J."/>
            <person name="Brown S.J."/>
            <person name="Scherer S.E."/>
            <person name="Richards S."/>
            <person name="Blissard G.W."/>
        </authorList>
    </citation>
    <scope>NUCLEOTIDE SEQUENCE</scope>
</reference>
<comment type="caution">
    <text evidence="3">The sequence shown here is derived from an EMBL/GenBank/DDBJ whole genome shotgun (WGS) entry which is preliminary data.</text>
</comment>
<protein>
    <submittedName>
        <fullName evidence="3">Uncharacterized protein</fullName>
    </submittedName>
</protein>
<keyword evidence="2" id="KW-1133">Transmembrane helix</keyword>
<sequence length="575" mass="63387">MKRRAHSTVVCAVRPRAWRNSGSVTQDATRSMPRIACRSTVISLAIVILLATSPTNGFTIHRNQEKTETEAADLVVAESTLLEVKNDLNRPNDIKAFEITKHEGLDKTQTTDSFKNKYSSDEVKSKHKLIEKGDKTYAGTLKSNPELTTDYSKESIQLTTSEYKITLTTATNNGKSDAATIRNSETTATKPGTEVTETDNPYTSTQLTSVSTVNNLNRNETKELTTAIIKDNSEGTTVFNHINLGAEVNALQDSTSLDETGFTFEDDNKSNQTFLNKEKFDSSKSALSSPEVTSEIIETARKTPIGETGTTFDAGLTTALATEELTKAIQELSTVLDNTSGIIDLIPILNATNASTEASTPSDFNTRVQESSQTKDQSSVTTTEPSWRKYTIIDRKRMTTPEVTTYISNEEITKAETSSTRISLEEALAVTPIASLERLREDLIANKNKLASLQELSTTERNFTSGMESSTATLPLKKPEGKVGMVSSMRAGFLDYSGKSSSQEKTTTEQTKETFRKLYDSEAGEIDRLTQKYGNDVESQSQLAEDAMKEELLKEAMFNDNVVNAQRYRDDRAHT</sequence>
<proteinExistence type="predicted"/>
<reference evidence="3" key="2">
    <citation type="submission" date="2020-12" db="EMBL/GenBank/DDBJ databases">
        <authorList>
            <person name="Kanost M."/>
        </authorList>
    </citation>
    <scope>NUCLEOTIDE SEQUENCE</scope>
</reference>
<organism evidence="3 4">
    <name type="scientific">Manduca sexta</name>
    <name type="common">Tobacco hawkmoth</name>
    <name type="synonym">Tobacco hornworm</name>
    <dbReference type="NCBI Taxonomy" id="7130"/>
    <lineage>
        <taxon>Eukaryota</taxon>
        <taxon>Metazoa</taxon>
        <taxon>Ecdysozoa</taxon>
        <taxon>Arthropoda</taxon>
        <taxon>Hexapoda</taxon>
        <taxon>Insecta</taxon>
        <taxon>Pterygota</taxon>
        <taxon>Neoptera</taxon>
        <taxon>Endopterygota</taxon>
        <taxon>Lepidoptera</taxon>
        <taxon>Glossata</taxon>
        <taxon>Ditrysia</taxon>
        <taxon>Bombycoidea</taxon>
        <taxon>Sphingidae</taxon>
        <taxon>Sphinginae</taxon>
        <taxon>Sphingini</taxon>
        <taxon>Manduca</taxon>
    </lineage>
</organism>
<accession>A0A921ZTF6</accession>
<feature type="non-terminal residue" evidence="3">
    <location>
        <position position="575"/>
    </location>
</feature>
<evidence type="ECO:0000256" key="1">
    <source>
        <dbReference type="SAM" id="MobiDB-lite"/>
    </source>
</evidence>
<name>A0A921ZTF6_MANSE</name>
<dbReference type="Proteomes" id="UP000791440">
    <property type="component" value="Unassembled WGS sequence"/>
</dbReference>
<keyword evidence="2" id="KW-0812">Transmembrane</keyword>
<gene>
    <name evidence="3" type="ORF">O3G_MSEX013974</name>
</gene>
<feature type="region of interest" description="Disordered" evidence="1">
    <location>
        <begin position="355"/>
        <end position="384"/>
    </location>
</feature>
<keyword evidence="4" id="KW-1185">Reference proteome</keyword>
<dbReference type="EMBL" id="JH669006">
    <property type="protein sequence ID" value="KAG6463621.1"/>
    <property type="molecule type" value="Genomic_DNA"/>
</dbReference>
<evidence type="ECO:0000313" key="4">
    <source>
        <dbReference type="Proteomes" id="UP000791440"/>
    </source>
</evidence>
<dbReference type="AlphaFoldDB" id="A0A921ZTF6"/>